<dbReference type="InterPro" id="IPR004919">
    <property type="entry name" value="GmrSD_N"/>
</dbReference>
<dbReference type="PANTHER" id="PTHR35149:SF2">
    <property type="entry name" value="DUF262 DOMAIN-CONTAINING PROTEIN"/>
    <property type="match status" value="1"/>
</dbReference>
<evidence type="ECO:0008006" key="5">
    <source>
        <dbReference type="Google" id="ProtNLM"/>
    </source>
</evidence>
<dbReference type="Pfam" id="PF07510">
    <property type="entry name" value="GmrSD_C"/>
    <property type="match status" value="1"/>
</dbReference>
<dbReference type="AlphaFoldDB" id="A0A1N6YJ54"/>
<dbReference type="RefSeq" id="WP_076588677.1">
    <property type="nucleotide sequence ID" value="NZ_FTLW01000009.1"/>
</dbReference>
<keyword evidence="4" id="KW-1185">Reference proteome</keyword>
<dbReference type="OrthoDB" id="9798761at2"/>
<feature type="domain" description="GmrSD restriction endonucleases C-terminal" evidence="2">
    <location>
        <begin position="415"/>
        <end position="550"/>
    </location>
</feature>
<dbReference type="STRING" id="1604334.SAMN05421546_2484"/>
<dbReference type="Pfam" id="PF03235">
    <property type="entry name" value="GmrSD_N"/>
    <property type="match status" value="1"/>
</dbReference>
<dbReference type="PANTHER" id="PTHR35149">
    <property type="entry name" value="SLL5132 PROTEIN"/>
    <property type="match status" value="1"/>
</dbReference>
<gene>
    <name evidence="3" type="ORF">SAMN05421546_2484</name>
</gene>
<protein>
    <recommendedName>
        <fullName evidence="5">DUF262 domain-containing protein</fullName>
    </recommendedName>
</protein>
<dbReference type="InterPro" id="IPR011089">
    <property type="entry name" value="GmrSD_C"/>
</dbReference>
<evidence type="ECO:0000313" key="3">
    <source>
        <dbReference type="EMBL" id="SIR14602.1"/>
    </source>
</evidence>
<evidence type="ECO:0000259" key="2">
    <source>
        <dbReference type="Pfam" id="PF07510"/>
    </source>
</evidence>
<sequence>MSHVQEIRIHLDGVSNVLKTKRFRVPAYQRSYAWEQEHVNDLLQDIREAIGSKESEYFLGSIVVTGPIDGKHEVVDGQQRLTTISLLVAAIKDIFAAKNDHEVVVSVKGDYLANTDRKTKEKEPKLTLNEVDNELFQELIENAYSVDRSKFQRQSHQRLINAYSQIQSFLKTVLTESKDEEETLHAWLDYLESNLKIIVVAAPDDSNAFVIFETLNDRGLELAISDLLKNYIFHKSGDKLEEAKNRWLSMIAVLEATSEEPLTVTYLRHFAMSRYGLVRERDLFSTIKKKVANKKSALQLATDLNNTVKVYSALVNTDHELWQRYDKQVSGRAATLNLLNMSQIRPLLIAILEKFGDSAVSESFRLLESAAVRFQIVGGVGGGTLEKIYSDTAKAVFDGGIKTPKDLLAAFTTLPTDAAFRQAFTVAQISRQNLARYYLMRLESALSGGSVQELVPNPNTGHINLEHVLPLTLSESWQSSWKLDLARGYQKRLANLALLNSKENSKTGNDDFSKKVEAYAKSSIALTKRISEFTEWTPDTIETRQKQMAELAVKAWPIK</sequence>
<organism evidence="3 4">
    <name type="scientific">Solilutibacter tolerans</name>
    <dbReference type="NCBI Taxonomy" id="1604334"/>
    <lineage>
        <taxon>Bacteria</taxon>
        <taxon>Pseudomonadati</taxon>
        <taxon>Pseudomonadota</taxon>
        <taxon>Gammaproteobacteria</taxon>
        <taxon>Lysobacterales</taxon>
        <taxon>Lysobacteraceae</taxon>
        <taxon>Solilutibacter</taxon>
    </lineage>
</organism>
<evidence type="ECO:0000259" key="1">
    <source>
        <dbReference type="Pfam" id="PF03235"/>
    </source>
</evidence>
<dbReference type="Proteomes" id="UP000241788">
    <property type="component" value="Unassembled WGS sequence"/>
</dbReference>
<dbReference type="EMBL" id="FTLW01000009">
    <property type="protein sequence ID" value="SIR14602.1"/>
    <property type="molecule type" value="Genomic_DNA"/>
</dbReference>
<name>A0A1N6YJ54_9GAMM</name>
<accession>A0A1N6YJ54</accession>
<proteinExistence type="predicted"/>
<feature type="domain" description="GmrSD restriction endonucleases N-terminal" evidence="1">
    <location>
        <begin position="17"/>
        <end position="233"/>
    </location>
</feature>
<evidence type="ECO:0000313" key="4">
    <source>
        <dbReference type="Proteomes" id="UP000241788"/>
    </source>
</evidence>
<reference evidence="4" key="1">
    <citation type="submission" date="2017-01" db="EMBL/GenBank/DDBJ databases">
        <authorList>
            <person name="Varghese N."/>
            <person name="Submissions S."/>
        </authorList>
    </citation>
    <scope>NUCLEOTIDE SEQUENCE [LARGE SCALE GENOMIC DNA]</scope>
    <source>
        <strain evidence="4">UM1</strain>
    </source>
</reference>